<organism evidence="2 3">
    <name type="scientific">Silvanigrella aquatica</name>
    <dbReference type="NCBI Taxonomy" id="1915309"/>
    <lineage>
        <taxon>Bacteria</taxon>
        <taxon>Pseudomonadati</taxon>
        <taxon>Bdellovibrionota</taxon>
        <taxon>Oligoflexia</taxon>
        <taxon>Silvanigrellales</taxon>
        <taxon>Silvanigrellaceae</taxon>
        <taxon>Silvanigrella</taxon>
    </lineage>
</organism>
<gene>
    <name evidence="2" type="ORF">AXG55_12195</name>
</gene>
<dbReference type="KEGG" id="saqi:AXG55_12195"/>
<dbReference type="InterPro" id="IPR006076">
    <property type="entry name" value="FAD-dep_OxRdtase"/>
</dbReference>
<evidence type="ECO:0000259" key="1">
    <source>
        <dbReference type="Pfam" id="PF01266"/>
    </source>
</evidence>
<dbReference type="OrthoDB" id="5290421at2"/>
<evidence type="ECO:0000313" key="2">
    <source>
        <dbReference type="EMBL" id="APJ04621.1"/>
    </source>
</evidence>
<dbReference type="InterPro" id="IPR036188">
    <property type="entry name" value="FAD/NAD-bd_sf"/>
</dbReference>
<dbReference type="RefSeq" id="WP_148698375.1">
    <property type="nucleotide sequence ID" value="NZ_CP017834.1"/>
</dbReference>
<keyword evidence="3" id="KW-1185">Reference proteome</keyword>
<dbReference type="EMBL" id="CP017834">
    <property type="protein sequence ID" value="APJ04621.1"/>
    <property type="molecule type" value="Genomic_DNA"/>
</dbReference>
<proteinExistence type="predicted"/>
<protein>
    <recommendedName>
        <fullName evidence="1">FAD dependent oxidoreductase domain-containing protein</fullName>
    </recommendedName>
</protein>
<dbReference type="Gene3D" id="3.30.9.10">
    <property type="entry name" value="D-Amino Acid Oxidase, subunit A, domain 2"/>
    <property type="match status" value="1"/>
</dbReference>
<dbReference type="AlphaFoldDB" id="A0A1L4D352"/>
<dbReference type="SUPFAM" id="SSF51905">
    <property type="entry name" value="FAD/NAD(P)-binding domain"/>
    <property type="match status" value="1"/>
</dbReference>
<sequence length="399" mass="44709">MSEQEFDVAVVGAGVFSCFSALLLAQEGLKIGLIYPEKTELLGSFFSSLRTCWPSLNDPPTRAEVAHGHEVALYLHEFCSKGIAYFQHSLLPLIGDNSNWISSSCLRISTKDFETDELEDAFKLGFGLKKTELKNVYLEENNSLICKNPEEFQNTIYQALQRNNVHLISSAAVKINETQSSCSIEFKNHPKINCEIAVLGNTLNISKLLPRYEKILIPMSDTLFEYHCKSNIAFPSISFRAANGHVCATFFSNHDDVYLKISGPRFLLPGAGAGIDLTNSHIDEKVFQNIEKYHSEILFGIIQNYLEIKTREELLSQLPLSLVSKKILVDCYPCDELPVVGEFGKLGRILGNTGWLATGFSAGFWAAKIIKELVLNEKSVDLHSRLQPRRLFTSFVKTK</sequence>
<dbReference type="Proteomes" id="UP000184731">
    <property type="component" value="Chromosome"/>
</dbReference>
<dbReference type="STRING" id="1915309.AXG55_12195"/>
<dbReference type="Pfam" id="PF01266">
    <property type="entry name" value="DAO"/>
    <property type="match status" value="1"/>
</dbReference>
<accession>A0A1L4D352</accession>
<feature type="domain" description="FAD dependent oxidoreductase" evidence="1">
    <location>
        <begin position="7"/>
        <end position="373"/>
    </location>
</feature>
<dbReference type="Gene3D" id="3.50.50.60">
    <property type="entry name" value="FAD/NAD(P)-binding domain"/>
    <property type="match status" value="1"/>
</dbReference>
<reference evidence="2 3" key="1">
    <citation type="submission" date="2016-10" db="EMBL/GenBank/DDBJ databases">
        <title>Silvanigrella aquatica sp. nov., isolated from a freshwater lake located in the Black Forest, Germany, description of Silvanigrellaceae fam. nov., Silvanigrellales ord. nov., reclassification of the order Bdellovibrionales in the class Oligoflexia, reclassification of the families Bacteriovoracaceae and Halobacteriovoraceae in the new order Bacteriovoracales ord. nov., and reclassification of the family Pseudobacteriovoracaceae in the order Oligoflexiales.</title>
        <authorList>
            <person name="Hahn M.W."/>
            <person name="Schmidt J."/>
            <person name="Koll U."/>
            <person name="Rohde M."/>
            <person name="Verbag S."/>
            <person name="Pitt A."/>
            <person name="Nakai R."/>
            <person name="Naganuma T."/>
            <person name="Lang E."/>
        </authorList>
    </citation>
    <scope>NUCLEOTIDE SEQUENCE [LARGE SCALE GENOMIC DNA]</scope>
    <source>
        <strain evidence="2 3">MWH-Nonnen-W8red</strain>
    </source>
</reference>
<name>A0A1L4D352_9BACT</name>
<evidence type="ECO:0000313" key="3">
    <source>
        <dbReference type="Proteomes" id="UP000184731"/>
    </source>
</evidence>